<name>A0A174DAL5_9FIRM</name>
<evidence type="ECO:0000259" key="4">
    <source>
        <dbReference type="PROSITE" id="PS51000"/>
    </source>
</evidence>
<dbReference type="AlphaFoldDB" id="A0A174DAL5"/>
<evidence type="ECO:0000313" key="5">
    <source>
        <dbReference type="EMBL" id="CUO22247.1"/>
    </source>
</evidence>
<dbReference type="InterPro" id="IPR036388">
    <property type="entry name" value="WH-like_DNA-bd_sf"/>
</dbReference>
<dbReference type="RefSeq" id="WP_055655070.1">
    <property type="nucleotide sequence ID" value="NZ_CABIXC010000004.1"/>
</dbReference>
<dbReference type="InterPro" id="IPR037171">
    <property type="entry name" value="NagB/RpiA_transferase-like"/>
</dbReference>
<keyword evidence="2" id="KW-0238">DNA-binding</keyword>
<dbReference type="Proteomes" id="UP000095651">
    <property type="component" value="Unassembled WGS sequence"/>
</dbReference>
<dbReference type="InterPro" id="IPR050313">
    <property type="entry name" value="Carb_Metab_HTH_regulators"/>
</dbReference>
<sequence length="258" mass="29244">MKTFNAEERKKFILDYVKENEFVDITYLKDTLSVSEMTIRRDLKKLEEDNSIVRVLGGARSIPSGTYEDPVDKRLEFHSEEKERIARYAASLVNEGDSVFLDASSTVYAMADYLDVHATVITNNISVCMKLKDKEKIDVILVGGSLRKSAMSLVGIETVRMLDNYYVDKAFLSSKAVDEEHGISDATREEAEVKKAMIKSSSEVYFLMDHYKLASRAFYKVCGLSEITELIVDASEEAYAEEFIETCKKNGRLVRCVD</sequence>
<keyword evidence="1" id="KW-0805">Transcription regulation</keyword>
<dbReference type="Pfam" id="PF08220">
    <property type="entry name" value="HTH_DeoR"/>
    <property type="match status" value="1"/>
</dbReference>
<keyword evidence="3" id="KW-0804">Transcription</keyword>
<dbReference type="EMBL" id="CYZE01000004">
    <property type="protein sequence ID" value="CUO22247.1"/>
    <property type="molecule type" value="Genomic_DNA"/>
</dbReference>
<dbReference type="GO" id="GO:0003677">
    <property type="term" value="F:DNA binding"/>
    <property type="evidence" value="ECO:0007669"/>
    <property type="project" value="UniProtKB-KW"/>
</dbReference>
<dbReference type="InterPro" id="IPR001034">
    <property type="entry name" value="DeoR_HTH"/>
</dbReference>
<dbReference type="SUPFAM" id="SSF46785">
    <property type="entry name" value="Winged helix' DNA-binding domain"/>
    <property type="match status" value="1"/>
</dbReference>
<dbReference type="Gene3D" id="1.10.10.10">
    <property type="entry name" value="Winged helix-like DNA-binding domain superfamily/Winged helix DNA-binding domain"/>
    <property type="match status" value="1"/>
</dbReference>
<dbReference type="PANTHER" id="PTHR30363">
    <property type="entry name" value="HTH-TYPE TRANSCRIPTIONAL REGULATOR SRLR-RELATED"/>
    <property type="match status" value="1"/>
</dbReference>
<accession>A0A174DAL5</accession>
<organism evidence="5 6">
    <name type="scientific">Hungatella hathewayi</name>
    <dbReference type="NCBI Taxonomy" id="154046"/>
    <lineage>
        <taxon>Bacteria</taxon>
        <taxon>Bacillati</taxon>
        <taxon>Bacillota</taxon>
        <taxon>Clostridia</taxon>
        <taxon>Lachnospirales</taxon>
        <taxon>Lachnospiraceae</taxon>
        <taxon>Hungatella</taxon>
    </lineage>
</organism>
<evidence type="ECO:0000256" key="1">
    <source>
        <dbReference type="ARBA" id="ARBA00023015"/>
    </source>
</evidence>
<dbReference type="PANTHER" id="PTHR30363:SF44">
    <property type="entry name" value="AGA OPERON TRANSCRIPTIONAL REPRESSOR-RELATED"/>
    <property type="match status" value="1"/>
</dbReference>
<dbReference type="Pfam" id="PF00455">
    <property type="entry name" value="DeoRC"/>
    <property type="match status" value="1"/>
</dbReference>
<dbReference type="PROSITE" id="PS51000">
    <property type="entry name" value="HTH_DEOR_2"/>
    <property type="match status" value="1"/>
</dbReference>
<dbReference type="SUPFAM" id="SSF100950">
    <property type="entry name" value="NagB/RpiA/CoA transferase-like"/>
    <property type="match status" value="1"/>
</dbReference>
<dbReference type="GO" id="GO:0003700">
    <property type="term" value="F:DNA-binding transcription factor activity"/>
    <property type="evidence" value="ECO:0007669"/>
    <property type="project" value="InterPro"/>
</dbReference>
<dbReference type="InterPro" id="IPR014036">
    <property type="entry name" value="DeoR-like_C"/>
</dbReference>
<evidence type="ECO:0000256" key="3">
    <source>
        <dbReference type="ARBA" id="ARBA00023163"/>
    </source>
</evidence>
<proteinExistence type="predicted"/>
<evidence type="ECO:0000313" key="6">
    <source>
        <dbReference type="Proteomes" id="UP000095651"/>
    </source>
</evidence>
<dbReference type="PRINTS" id="PR00037">
    <property type="entry name" value="HTHLACR"/>
</dbReference>
<dbReference type="InterPro" id="IPR018356">
    <property type="entry name" value="Tscrpt_reg_HTH_DeoR_CS"/>
</dbReference>
<evidence type="ECO:0000256" key="2">
    <source>
        <dbReference type="ARBA" id="ARBA00023125"/>
    </source>
</evidence>
<dbReference type="SMART" id="SM01134">
    <property type="entry name" value="DeoRC"/>
    <property type="match status" value="1"/>
</dbReference>
<dbReference type="InterPro" id="IPR036390">
    <property type="entry name" value="WH_DNA-bd_sf"/>
</dbReference>
<dbReference type="PROSITE" id="PS00894">
    <property type="entry name" value="HTH_DEOR_1"/>
    <property type="match status" value="1"/>
</dbReference>
<feature type="domain" description="HTH deoR-type" evidence="4">
    <location>
        <begin position="6"/>
        <end position="61"/>
    </location>
</feature>
<protein>
    <submittedName>
        <fullName evidence="5">DeoR family transcriptional regulator</fullName>
    </submittedName>
</protein>
<dbReference type="SMART" id="SM00420">
    <property type="entry name" value="HTH_DEOR"/>
    <property type="match status" value="1"/>
</dbReference>
<dbReference type="Gene3D" id="3.40.50.1360">
    <property type="match status" value="1"/>
</dbReference>
<gene>
    <name evidence="5" type="primary">glcR_1</name>
    <name evidence="5" type="ORF">ERS852407_02200</name>
</gene>
<reference evidence="5 6" key="1">
    <citation type="submission" date="2015-09" db="EMBL/GenBank/DDBJ databases">
        <authorList>
            <consortium name="Pathogen Informatics"/>
        </authorList>
    </citation>
    <scope>NUCLEOTIDE SEQUENCE [LARGE SCALE GENOMIC DNA]</scope>
    <source>
        <strain evidence="5 6">2789STDY5608850</strain>
    </source>
</reference>